<protein>
    <submittedName>
        <fullName evidence="6">FAD-binding oxidoreductase</fullName>
    </submittedName>
</protein>
<evidence type="ECO:0000256" key="2">
    <source>
        <dbReference type="ARBA" id="ARBA00008000"/>
    </source>
</evidence>
<dbReference type="AlphaFoldDB" id="A0A6G8IEA6"/>
<feature type="domain" description="FAD-binding PCMH-type" evidence="5">
    <location>
        <begin position="37"/>
        <end position="218"/>
    </location>
</feature>
<comment type="cofactor">
    <cofactor evidence="1">
        <name>FAD</name>
        <dbReference type="ChEBI" id="CHEBI:57692"/>
    </cofactor>
</comment>
<keyword evidence="7" id="KW-1185">Reference proteome</keyword>
<dbReference type="RefSeq" id="WP_166224899.1">
    <property type="nucleotide sequence ID" value="NZ_CP049989.1"/>
</dbReference>
<dbReference type="KEGG" id="hcz:G9Q37_04015"/>
<dbReference type="InterPro" id="IPR016166">
    <property type="entry name" value="FAD-bd_PCMH"/>
</dbReference>
<sequence>MKADLLNALRAAVGPAQVLTRDTHDLEAYERDWRQRAHGRALAVVRPGSTDEVAAVVRACAAHGASLVPQGGNTGLVVGSVPDDSGTQVVLSLQRLNAVRAIDRANLTMTVEAGCVLQAVQQAAEAEGLLFPLSLAAEGSCTIGGNLATNAGGTQVLRYGNARELCLGLEVVTPEGEVWHGLSGLRKDNTGYDLRDLFVGSEGTLGIITAATLKLFPQPAATLTAWASVPSLQAAVDLLGLAQQRLAAGLTGFEVMGQFALSLVARHMPQLRVPLWQDTPYCVLLENSDSEGEDHARAQFEGLLEAAMEQGLVSDAVVAESIAQAHALWHIRESIPLAQAQEGLNIKHDISIPVSRIPAFCDEADALLQREIPGVRLVNFGHLGDGNLHYNVQAPAGADAKYFLQTQESRVNQLVFDTVARYHGSISAEHGVGSLKAGHLPHFKDPVALALMRRIKAALDPHNRFNPGRVLTP</sequence>
<dbReference type="GO" id="GO:0003824">
    <property type="term" value="F:catalytic activity"/>
    <property type="evidence" value="ECO:0007669"/>
    <property type="project" value="InterPro"/>
</dbReference>
<dbReference type="InterPro" id="IPR004113">
    <property type="entry name" value="FAD-bd_oxidored_4_C"/>
</dbReference>
<dbReference type="InterPro" id="IPR051264">
    <property type="entry name" value="FAD-oxidored/transferase_4"/>
</dbReference>
<keyword evidence="4" id="KW-0274">FAD</keyword>
<dbReference type="EMBL" id="CP049989">
    <property type="protein sequence ID" value="QIM51356.1"/>
    <property type="molecule type" value="Genomic_DNA"/>
</dbReference>
<evidence type="ECO:0000313" key="6">
    <source>
        <dbReference type="EMBL" id="QIM51356.1"/>
    </source>
</evidence>
<organism evidence="6 7">
    <name type="scientific">Hydrogenophaga crocea</name>
    <dbReference type="NCBI Taxonomy" id="2716225"/>
    <lineage>
        <taxon>Bacteria</taxon>
        <taxon>Pseudomonadati</taxon>
        <taxon>Pseudomonadota</taxon>
        <taxon>Betaproteobacteria</taxon>
        <taxon>Burkholderiales</taxon>
        <taxon>Comamonadaceae</taxon>
        <taxon>Hydrogenophaga</taxon>
    </lineage>
</organism>
<evidence type="ECO:0000256" key="1">
    <source>
        <dbReference type="ARBA" id="ARBA00001974"/>
    </source>
</evidence>
<evidence type="ECO:0000256" key="3">
    <source>
        <dbReference type="ARBA" id="ARBA00022630"/>
    </source>
</evidence>
<dbReference type="SUPFAM" id="SSF56176">
    <property type="entry name" value="FAD-binding/transporter-associated domain-like"/>
    <property type="match status" value="1"/>
</dbReference>
<evidence type="ECO:0000256" key="4">
    <source>
        <dbReference type="ARBA" id="ARBA00022827"/>
    </source>
</evidence>
<dbReference type="PANTHER" id="PTHR43716:SF2">
    <property type="entry name" value="BLL6224 PROTEIN"/>
    <property type="match status" value="1"/>
</dbReference>
<evidence type="ECO:0000259" key="5">
    <source>
        <dbReference type="PROSITE" id="PS51387"/>
    </source>
</evidence>
<dbReference type="PROSITE" id="PS51387">
    <property type="entry name" value="FAD_PCMH"/>
    <property type="match status" value="1"/>
</dbReference>
<dbReference type="FunFam" id="1.10.45.10:FF:000001">
    <property type="entry name" value="D-lactate dehydrogenase mitochondrial"/>
    <property type="match status" value="1"/>
</dbReference>
<proteinExistence type="inferred from homology"/>
<keyword evidence="3" id="KW-0285">Flavoprotein</keyword>
<dbReference type="InterPro" id="IPR016169">
    <property type="entry name" value="FAD-bd_PCMH_sub2"/>
</dbReference>
<dbReference type="Gene3D" id="3.30.43.10">
    <property type="entry name" value="Uridine Diphospho-n-acetylenolpyruvylglucosamine Reductase, domain 2"/>
    <property type="match status" value="1"/>
</dbReference>
<dbReference type="InterPro" id="IPR006094">
    <property type="entry name" value="Oxid_FAD_bind_N"/>
</dbReference>
<gene>
    <name evidence="6" type="ORF">G9Q37_04015</name>
</gene>
<dbReference type="Gene3D" id="3.30.70.2190">
    <property type="match status" value="1"/>
</dbReference>
<comment type="similarity">
    <text evidence="2">Belongs to the FAD-binding oxidoreductase/transferase type 4 family.</text>
</comment>
<dbReference type="Pfam" id="PF02913">
    <property type="entry name" value="FAD-oxidase_C"/>
    <property type="match status" value="1"/>
</dbReference>
<name>A0A6G8IEA6_9BURK</name>
<dbReference type="GO" id="GO:0071949">
    <property type="term" value="F:FAD binding"/>
    <property type="evidence" value="ECO:0007669"/>
    <property type="project" value="InterPro"/>
</dbReference>
<dbReference type="Gene3D" id="1.10.45.10">
    <property type="entry name" value="Vanillyl-alcohol Oxidase, Chain A, domain 4"/>
    <property type="match status" value="1"/>
</dbReference>
<dbReference type="InterPro" id="IPR016164">
    <property type="entry name" value="FAD-linked_Oxase-like_C"/>
</dbReference>
<dbReference type="Gene3D" id="3.30.70.2740">
    <property type="match status" value="1"/>
</dbReference>
<dbReference type="InterPro" id="IPR016171">
    <property type="entry name" value="Vanillyl_alc_oxidase_C-sub2"/>
</dbReference>
<reference evidence="6 7" key="1">
    <citation type="submission" date="2020-03" db="EMBL/GenBank/DDBJ databases">
        <title>Hydrogenophaga sp. nov. isolated from cyanobacterial mat.</title>
        <authorList>
            <person name="Thorat V."/>
            <person name="Kirdat K."/>
            <person name="Tiwarekar B."/>
            <person name="Costa E.D."/>
            <person name="Yadav A."/>
        </authorList>
    </citation>
    <scope>NUCLEOTIDE SEQUENCE [LARGE SCALE GENOMIC DNA]</scope>
    <source>
        <strain evidence="6 7">BA0156</strain>
    </source>
</reference>
<accession>A0A6G8IEA6</accession>
<dbReference type="InterPro" id="IPR036318">
    <property type="entry name" value="FAD-bd_PCMH-like_sf"/>
</dbReference>
<dbReference type="PANTHER" id="PTHR43716">
    <property type="entry name" value="D-2-HYDROXYGLUTARATE DEHYDROGENASE, MITOCHONDRIAL"/>
    <property type="match status" value="1"/>
</dbReference>
<dbReference type="Gene3D" id="3.30.465.10">
    <property type="match status" value="1"/>
</dbReference>
<evidence type="ECO:0000313" key="7">
    <source>
        <dbReference type="Proteomes" id="UP000503162"/>
    </source>
</evidence>
<dbReference type="Proteomes" id="UP000503162">
    <property type="component" value="Chromosome"/>
</dbReference>
<dbReference type="Pfam" id="PF01565">
    <property type="entry name" value="FAD_binding_4"/>
    <property type="match status" value="1"/>
</dbReference>
<dbReference type="SUPFAM" id="SSF55103">
    <property type="entry name" value="FAD-linked oxidases, C-terminal domain"/>
    <property type="match status" value="1"/>
</dbReference>
<dbReference type="InterPro" id="IPR016167">
    <property type="entry name" value="FAD-bd_PCMH_sub1"/>
</dbReference>
<dbReference type="GO" id="GO:0022904">
    <property type="term" value="P:respiratory electron transport chain"/>
    <property type="evidence" value="ECO:0007669"/>
    <property type="project" value="TreeGrafter"/>
</dbReference>